<protein>
    <submittedName>
        <fullName evidence="2">MAGE domain-containing protein</fullName>
    </submittedName>
</protein>
<dbReference type="InterPro" id="IPR041899">
    <property type="entry name" value="MAGE_WH2"/>
</dbReference>
<proteinExistence type="predicted"/>
<organism evidence="1 2">
    <name type="scientific">Panagrolaimus superbus</name>
    <dbReference type="NCBI Taxonomy" id="310955"/>
    <lineage>
        <taxon>Eukaryota</taxon>
        <taxon>Metazoa</taxon>
        <taxon>Ecdysozoa</taxon>
        <taxon>Nematoda</taxon>
        <taxon>Chromadorea</taxon>
        <taxon>Rhabditida</taxon>
        <taxon>Tylenchina</taxon>
        <taxon>Panagrolaimomorpha</taxon>
        <taxon>Panagrolaimoidea</taxon>
        <taxon>Panagrolaimidae</taxon>
        <taxon>Panagrolaimus</taxon>
    </lineage>
</organism>
<name>A0A914YGS3_9BILA</name>
<dbReference type="WBParaSite" id="PSU_v2.g18656.t1">
    <property type="protein sequence ID" value="PSU_v2.g18656.t1"/>
    <property type="gene ID" value="PSU_v2.g18656"/>
</dbReference>
<sequence length="171" mass="20059">MKSELSEIFENGTLVKHRIDDGIFSRNYKTFADEDEFNDDDKKGLLFTLLASIMMANSVEMGHKNWAVEEEIVKHMCIETFRISDVVVEKLLTGKNPEFVKEGWLRKKEEIVGDHNYLYHYSWGPRAVGTVSTLKVFEKFCMINQTPMLEWGNYEDTLKKLDQKNDLYHPR</sequence>
<dbReference type="AlphaFoldDB" id="A0A914YGS3"/>
<evidence type="ECO:0000313" key="2">
    <source>
        <dbReference type="WBParaSite" id="PSU_v2.g18656.t1"/>
    </source>
</evidence>
<evidence type="ECO:0000313" key="1">
    <source>
        <dbReference type="Proteomes" id="UP000887577"/>
    </source>
</evidence>
<keyword evidence="1" id="KW-1185">Reference proteome</keyword>
<reference evidence="2" key="1">
    <citation type="submission" date="2022-11" db="UniProtKB">
        <authorList>
            <consortium name="WormBaseParasite"/>
        </authorList>
    </citation>
    <scope>IDENTIFICATION</scope>
</reference>
<accession>A0A914YGS3</accession>
<dbReference type="Proteomes" id="UP000887577">
    <property type="component" value="Unplaced"/>
</dbReference>
<dbReference type="Gene3D" id="1.10.10.1210">
    <property type="entry name" value="MAGE homology domain, winged helix WH2 motif"/>
    <property type="match status" value="1"/>
</dbReference>